<name>A0A9N9F7I5_9GLOM</name>
<dbReference type="PROSITE" id="PS50011">
    <property type="entry name" value="PROTEIN_KINASE_DOM"/>
    <property type="match status" value="1"/>
</dbReference>
<evidence type="ECO:0000256" key="1">
    <source>
        <dbReference type="SAM" id="MobiDB-lite"/>
    </source>
</evidence>
<dbReference type="PROSITE" id="PS50004">
    <property type="entry name" value="C2"/>
    <property type="match status" value="1"/>
</dbReference>
<evidence type="ECO:0000313" key="4">
    <source>
        <dbReference type="EMBL" id="CAG8514755.1"/>
    </source>
</evidence>
<evidence type="ECO:0000259" key="2">
    <source>
        <dbReference type="PROSITE" id="PS50004"/>
    </source>
</evidence>
<dbReference type="SUPFAM" id="SSF49562">
    <property type="entry name" value="C2 domain (Calcium/lipid-binding domain, CaLB)"/>
    <property type="match status" value="1"/>
</dbReference>
<dbReference type="GO" id="GO:0044773">
    <property type="term" value="P:mitotic DNA damage checkpoint signaling"/>
    <property type="evidence" value="ECO:0007669"/>
    <property type="project" value="TreeGrafter"/>
</dbReference>
<dbReference type="GO" id="GO:0004674">
    <property type="term" value="F:protein serine/threonine kinase activity"/>
    <property type="evidence" value="ECO:0007669"/>
    <property type="project" value="TreeGrafter"/>
</dbReference>
<dbReference type="PANTHER" id="PTHR44167">
    <property type="entry name" value="OVARIAN-SPECIFIC SERINE/THREONINE-PROTEIN KINASE LOK-RELATED"/>
    <property type="match status" value="1"/>
</dbReference>
<feature type="domain" description="Protein kinase" evidence="3">
    <location>
        <begin position="457"/>
        <end position="719"/>
    </location>
</feature>
<feature type="compositionally biased region" description="Polar residues" evidence="1">
    <location>
        <begin position="316"/>
        <end position="327"/>
    </location>
</feature>
<dbReference type="Gene3D" id="1.10.510.10">
    <property type="entry name" value="Transferase(Phosphotransferase) domain 1"/>
    <property type="match status" value="1"/>
</dbReference>
<dbReference type="Gene3D" id="2.60.40.150">
    <property type="entry name" value="C2 domain"/>
    <property type="match status" value="1"/>
</dbReference>
<sequence length="752" mass="85596">MSLPYNSSGPSSVSSLPTSLSPQKRPGVLLIKHIRCGLLERGERQSKFPFIGNKARAINLEVIANGSTKTTTESKIDERGKALWNEHLTYELHPPIKDDLRVRVFDMKRRGNEALIGEAKADLRLYKEHENRVIMDVMKHETSVGQIVFDMYFLSGSPPHNADEELSDETREGDKIGMLLLDKISCRGLRKTGHLEFVLNKPKIHSTLRYWKASNTSCKYAISMDLQAKDKKKLVLLVQCRYGSQTNEFAKTRFEIGSETNWKKLMQGGPIETGELTFTEGGLDAGYIRFSLSFHEFSTFQQIIEEDVSQDDYDTVLNSRPQPQNRMSGVSSSSSASGATNNLDNVHQFTLAETSLPKRPNQMLNQTVPEKEKTEDIEGGESSVGPQQLPNQPRRPSTIHPSPSSPMSHFSDDEPPMRNPLSRAGSRRMTHTSTSEDFRQSPPIPERQELKIVCNKYVIIHSIGDDEDSHLNENSSRYRNVLYKGQHIITANPVIIKVFSRRNLWDTETKFLRLLKSKSVVKWEDMEQSNLMGGFVSVTSYAGETLDVHHFRFRDAISIKHILSSISNALKYCHEKEIAHLDLKPGNIICKHTDIYKVRLCDFESAKKFGDYLLSDEGDDRVSPLCSRGYTAPEVLHTELTDLRVSHAQDIFSLGAIIYFLHTKNTIYDDFNDLKNLTTFEHLRGDFSDEQARKLTLKMLDWNPAERPTIQKVLDSTYFRAGTNTEQYSDEIRNREIRNNEVKLPTPTDTIF</sequence>
<proteinExistence type="predicted"/>
<dbReference type="EMBL" id="CAJVPS010000904">
    <property type="protein sequence ID" value="CAG8514755.1"/>
    <property type="molecule type" value="Genomic_DNA"/>
</dbReference>
<dbReference type="GO" id="GO:0005634">
    <property type="term" value="C:nucleus"/>
    <property type="evidence" value="ECO:0007669"/>
    <property type="project" value="TreeGrafter"/>
</dbReference>
<feature type="region of interest" description="Disordered" evidence="1">
    <location>
        <begin position="314"/>
        <end position="341"/>
    </location>
</feature>
<dbReference type="InterPro" id="IPR035892">
    <property type="entry name" value="C2_domain_sf"/>
</dbReference>
<dbReference type="PROSITE" id="PS00108">
    <property type="entry name" value="PROTEIN_KINASE_ST"/>
    <property type="match status" value="1"/>
</dbReference>
<dbReference type="InterPro" id="IPR011009">
    <property type="entry name" value="Kinase-like_dom_sf"/>
</dbReference>
<feature type="compositionally biased region" description="Low complexity" evidence="1">
    <location>
        <begin position="1"/>
        <end position="22"/>
    </location>
</feature>
<dbReference type="OrthoDB" id="2449239at2759"/>
<dbReference type="SMART" id="SM00220">
    <property type="entry name" value="S_TKc"/>
    <property type="match status" value="1"/>
</dbReference>
<dbReference type="InterPro" id="IPR000719">
    <property type="entry name" value="Prot_kinase_dom"/>
</dbReference>
<evidence type="ECO:0000259" key="3">
    <source>
        <dbReference type="PROSITE" id="PS50011"/>
    </source>
</evidence>
<dbReference type="GO" id="GO:0005524">
    <property type="term" value="F:ATP binding"/>
    <property type="evidence" value="ECO:0007669"/>
    <property type="project" value="InterPro"/>
</dbReference>
<dbReference type="PANTHER" id="PTHR44167:SF18">
    <property type="entry name" value="PROTEIN KINASE DOMAIN-CONTAINING PROTEIN"/>
    <property type="match status" value="1"/>
</dbReference>
<feature type="region of interest" description="Disordered" evidence="1">
    <location>
        <begin position="1"/>
        <end position="23"/>
    </location>
</feature>
<feature type="compositionally biased region" description="Low complexity" evidence="1">
    <location>
        <begin position="394"/>
        <end position="409"/>
    </location>
</feature>
<dbReference type="Pfam" id="PF00168">
    <property type="entry name" value="C2"/>
    <property type="match status" value="1"/>
</dbReference>
<organism evidence="4 5">
    <name type="scientific">Ambispora leptoticha</name>
    <dbReference type="NCBI Taxonomy" id="144679"/>
    <lineage>
        <taxon>Eukaryota</taxon>
        <taxon>Fungi</taxon>
        <taxon>Fungi incertae sedis</taxon>
        <taxon>Mucoromycota</taxon>
        <taxon>Glomeromycotina</taxon>
        <taxon>Glomeromycetes</taxon>
        <taxon>Archaeosporales</taxon>
        <taxon>Ambisporaceae</taxon>
        <taxon>Ambispora</taxon>
    </lineage>
</organism>
<feature type="compositionally biased region" description="Low complexity" evidence="1">
    <location>
        <begin position="328"/>
        <end position="339"/>
    </location>
</feature>
<keyword evidence="5" id="KW-1185">Reference proteome</keyword>
<feature type="domain" description="C2" evidence="2">
    <location>
        <begin position="10"/>
        <end position="138"/>
    </location>
</feature>
<accession>A0A9N9F7I5</accession>
<dbReference type="Pfam" id="PF00069">
    <property type="entry name" value="Pkinase"/>
    <property type="match status" value="1"/>
</dbReference>
<dbReference type="GO" id="GO:0005737">
    <property type="term" value="C:cytoplasm"/>
    <property type="evidence" value="ECO:0007669"/>
    <property type="project" value="TreeGrafter"/>
</dbReference>
<dbReference type="SUPFAM" id="SSF56112">
    <property type="entry name" value="Protein kinase-like (PK-like)"/>
    <property type="match status" value="1"/>
</dbReference>
<dbReference type="InterPro" id="IPR000008">
    <property type="entry name" value="C2_dom"/>
</dbReference>
<comment type="caution">
    <text evidence="4">The sequence shown here is derived from an EMBL/GenBank/DDBJ whole genome shotgun (WGS) entry which is preliminary data.</text>
</comment>
<dbReference type="AlphaFoldDB" id="A0A9N9F7I5"/>
<protein>
    <submittedName>
        <fullName evidence="4">289_t:CDS:1</fullName>
    </submittedName>
</protein>
<dbReference type="InterPro" id="IPR008271">
    <property type="entry name" value="Ser/Thr_kinase_AS"/>
</dbReference>
<dbReference type="Proteomes" id="UP000789508">
    <property type="component" value="Unassembled WGS sequence"/>
</dbReference>
<evidence type="ECO:0000313" key="5">
    <source>
        <dbReference type="Proteomes" id="UP000789508"/>
    </source>
</evidence>
<gene>
    <name evidence="4" type="ORF">ALEPTO_LOCUS4158</name>
</gene>
<reference evidence="4" key="1">
    <citation type="submission" date="2021-06" db="EMBL/GenBank/DDBJ databases">
        <authorList>
            <person name="Kallberg Y."/>
            <person name="Tangrot J."/>
            <person name="Rosling A."/>
        </authorList>
    </citation>
    <scope>NUCLEOTIDE SEQUENCE</scope>
    <source>
        <strain evidence="4">FL130A</strain>
    </source>
</reference>
<feature type="region of interest" description="Disordered" evidence="1">
    <location>
        <begin position="369"/>
        <end position="446"/>
    </location>
</feature>